<dbReference type="Gene3D" id="3.40.50.10600">
    <property type="entry name" value="SpoIIaa-like domains"/>
    <property type="match status" value="1"/>
</dbReference>
<gene>
    <name evidence="2" type="ORF">PECAL_1P28950</name>
</gene>
<dbReference type="InterPro" id="IPR038396">
    <property type="entry name" value="SpoIIAA-like_sf"/>
</dbReference>
<dbReference type="SUPFAM" id="SSF52091">
    <property type="entry name" value="SpoIIaa-like"/>
    <property type="match status" value="1"/>
</dbReference>
<feature type="chain" id="PRO_5035304292" description="STAS domain-containing protein" evidence="1">
    <location>
        <begin position="19"/>
        <end position="175"/>
    </location>
</feature>
<accession>A0A8J2S7Q9</accession>
<keyword evidence="1" id="KW-0732">Signal</keyword>
<dbReference type="Proteomes" id="UP000789595">
    <property type="component" value="Unassembled WGS sequence"/>
</dbReference>
<protein>
    <recommendedName>
        <fullName evidence="4">STAS domain-containing protein</fullName>
    </recommendedName>
</protein>
<sequence length="175" mass="18729">MVARTIVLLATLATPSVAVERRWAHQLGHRWRALTSSTPAAASIDHEWRDSSGACAIEFATCNAPQLKINLTGFGSASIGRPATEALGHAIARARADAGSVDALVDMTDASAASTTCILACRRFLLRHGSSLGRVAVVGKGPQLFFMRLCTRLARFRKVRVFGSQAAADRWLLEA</sequence>
<reference evidence="2" key="1">
    <citation type="submission" date="2021-11" db="EMBL/GenBank/DDBJ databases">
        <authorList>
            <consortium name="Genoscope - CEA"/>
            <person name="William W."/>
        </authorList>
    </citation>
    <scope>NUCLEOTIDE SEQUENCE</scope>
</reference>
<dbReference type="EMBL" id="CAKKNE010000001">
    <property type="protein sequence ID" value="CAH0366403.1"/>
    <property type="molecule type" value="Genomic_DNA"/>
</dbReference>
<evidence type="ECO:0008006" key="4">
    <source>
        <dbReference type="Google" id="ProtNLM"/>
    </source>
</evidence>
<evidence type="ECO:0000313" key="3">
    <source>
        <dbReference type="Proteomes" id="UP000789595"/>
    </source>
</evidence>
<dbReference type="InterPro" id="IPR036513">
    <property type="entry name" value="STAS_dom_sf"/>
</dbReference>
<name>A0A8J2S7Q9_9STRA</name>
<dbReference type="OrthoDB" id="10606984at2759"/>
<proteinExistence type="predicted"/>
<keyword evidence="3" id="KW-1185">Reference proteome</keyword>
<dbReference type="AlphaFoldDB" id="A0A8J2S7Q9"/>
<evidence type="ECO:0000313" key="2">
    <source>
        <dbReference type="EMBL" id="CAH0366403.1"/>
    </source>
</evidence>
<organism evidence="2 3">
    <name type="scientific">Pelagomonas calceolata</name>
    <dbReference type="NCBI Taxonomy" id="35677"/>
    <lineage>
        <taxon>Eukaryota</taxon>
        <taxon>Sar</taxon>
        <taxon>Stramenopiles</taxon>
        <taxon>Ochrophyta</taxon>
        <taxon>Pelagophyceae</taxon>
        <taxon>Pelagomonadales</taxon>
        <taxon>Pelagomonadaceae</taxon>
        <taxon>Pelagomonas</taxon>
    </lineage>
</organism>
<evidence type="ECO:0000256" key="1">
    <source>
        <dbReference type="SAM" id="SignalP"/>
    </source>
</evidence>
<comment type="caution">
    <text evidence="2">The sequence shown here is derived from an EMBL/GenBank/DDBJ whole genome shotgun (WGS) entry which is preliminary data.</text>
</comment>
<feature type="signal peptide" evidence="1">
    <location>
        <begin position="1"/>
        <end position="18"/>
    </location>
</feature>